<dbReference type="KEGG" id="bpg:Bathy01g04940"/>
<dbReference type="GeneID" id="19018229"/>
<reference evidence="2 3" key="1">
    <citation type="submission" date="2011-10" db="EMBL/GenBank/DDBJ databases">
        <authorList>
            <person name="Genoscope - CEA"/>
        </authorList>
    </citation>
    <scope>NUCLEOTIDE SEQUENCE [LARGE SCALE GENOMIC DNA]</scope>
    <source>
        <strain evidence="2 3">RCC 1105</strain>
    </source>
</reference>
<feature type="region of interest" description="Disordered" evidence="1">
    <location>
        <begin position="297"/>
        <end position="329"/>
    </location>
</feature>
<evidence type="ECO:0000313" key="2">
    <source>
        <dbReference type="EMBL" id="CCO14095.1"/>
    </source>
</evidence>
<dbReference type="EMBL" id="FO082278">
    <property type="protein sequence ID" value="CCO14095.1"/>
    <property type="molecule type" value="Genomic_DNA"/>
</dbReference>
<protein>
    <recommendedName>
        <fullName evidence="4">C3H1-type domain-containing protein</fullName>
    </recommendedName>
</protein>
<dbReference type="eggNOG" id="ENOG502QVWK">
    <property type="taxonomic scope" value="Eukaryota"/>
</dbReference>
<dbReference type="AlphaFoldDB" id="K8ENT0"/>
<sequence>MTRTTTKKNKRTNALFYASWEGSLENVVTNQGVVTRRATLGKRLTFLDVVCVAEHDQQQRQQYYYLKVTEPNVTKRIRVGATVRFRGKEYDHDASGRRGERTKGVYVETEDVPELLDMAPASMVVNARKFLADLDGKNTSSSSLSGASSSSTPPNGTAAALISPSVCRTFILGAECNDPLCTKRHYANDDLLEAMQQSRVNASKRGKSYAAQTAYVEGEQEAHAKNKKNKAEAERLFATFLCETFPEAETFVDVAGGSGTLSYELNVEKWKNVILWEPRCVALTKIQAKIKNARRRALQSVDSRNSSSSSSSDSDRDSDSDNKHSYDDNNASSVQKWLRLENWMLVANEEEEERLKQHEKRVLAYTNLGDGKVDTPDYQSYYETKYDKNQELETFPKRAVKIPPILRDAKEEEEYALSTFEHVREEFWGVNERTRHKLESADVLVGLHSDQATESIVDAALELNKSFAVVPCCVFPTMFPERFTEDGGTVTTQKEFVDYLLRKDKDIKVTFLPFKGRNAVVYKI</sequence>
<evidence type="ECO:0000256" key="1">
    <source>
        <dbReference type="SAM" id="MobiDB-lite"/>
    </source>
</evidence>
<accession>K8ENT0</accession>
<feature type="compositionally biased region" description="Low complexity" evidence="1">
    <location>
        <begin position="302"/>
        <end position="312"/>
    </location>
</feature>
<evidence type="ECO:0008006" key="4">
    <source>
        <dbReference type="Google" id="ProtNLM"/>
    </source>
</evidence>
<gene>
    <name evidence="2" type="ORF">Bathy01g04940</name>
</gene>
<dbReference type="OrthoDB" id="7459479at2759"/>
<dbReference type="Proteomes" id="UP000198341">
    <property type="component" value="Chromosome 1"/>
</dbReference>
<dbReference type="PANTHER" id="PTHR36971">
    <property type="entry name" value="UNNAMED PRODUCT"/>
    <property type="match status" value="1"/>
</dbReference>
<keyword evidence="3" id="KW-1185">Reference proteome</keyword>
<evidence type="ECO:0000313" key="3">
    <source>
        <dbReference type="Proteomes" id="UP000198341"/>
    </source>
</evidence>
<organism evidence="2 3">
    <name type="scientific">Bathycoccus prasinos</name>
    <dbReference type="NCBI Taxonomy" id="41875"/>
    <lineage>
        <taxon>Eukaryota</taxon>
        <taxon>Viridiplantae</taxon>
        <taxon>Chlorophyta</taxon>
        <taxon>Mamiellophyceae</taxon>
        <taxon>Mamiellales</taxon>
        <taxon>Bathycoccaceae</taxon>
        <taxon>Bathycoccus</taxon>
    </lineage>
</organism>
<dbReference type="RefSeq" id="XP_007515216.1">
    <property type="nucleotide sequence ID" value="XM_007515154.1"/>
</dbReference>
<proteinExistence type="predicted"/>
<dbReference type="PANTHER" id="PTHR36971:SF1">
    <property type="entry name" value="METHYLTRANSFERASE DOMAIN-CONTAINING PROTEIN"/>
    <property type="match status" value="1"/>
</dbReference>
<name>K8ENT0_9CHLO</name>
<feature type="compositionally biased region" description="Basic and acidic residues" evidence="1">
    <location>
        <begin position="313"/>
        <end position="327"/>
    </location>
</feature>